<dbReference type="Proteomes" id="UP000224460">
    <property type="component" value="Unassembled WGS sequence"/>
</dbReference>
<sequence length="116" mass="12895">MKMKKVQEILEAHIWAGEEDLEGEVYAACGCDLMSDVLAFAKEKVLLLTGLVNPQVIRTAEMLDIRAIVFVRGKEPSKEMIEMANHKGMIILSTQEPLYMACGKLYAAGLMCESED</sequence>
<name>A0AC61DDS0_9FIRM</name>
<organism evidence="1 2">
    <name type="scientific">Sporanaerobium hydrogeniformans</name>
    <dbReference type="NCBI Taxonomy" id="3072179"/>
    <lineage>
        <taxon>Bacteria</taxon>
        <taxon>Bacillati</taxon>
        <taxon>Bacillota</taxon>
        <taxon>Clostridia</taxon>
        <taxon>Lachnospirales</taxon>
        <taxon>Lachnospiraceae</taxon>
        <taxon>Sporanaerobium</taxon>
    </lineage>
</organism>
<comment type="caution">
    <text evidence="1">The sequence shown here is derived from an EMBL/GenBank/DDBJ whole genome shotgun (WGS) entry which is preliminary data.</text>
</comment>
<gene>
    <name evidence="1" type="ORF">CS063_06755</name>
</gene>
<proteinExistence type="predicted"/>
<protein>
    <submittedName>
        <fullName evidence="1">Uncharacterized protein</fullName>
    </submittedName>
</protein>
<accession>A0AC61DDS0</accession>
<keyword evidence="2" id="KW-1185">Reference proteome</keyword>
<evidence type="ECO:0000313" key="2">
    <source>
        <dbReference type="Proteomes" id="UP000224460"/>
    </source>
</evidence>
<dbReference type="EMBL" id="PEDL01000005">
    <property type="protein sequence ID" value="PHV71030.1"/>
    <property type="molecule type" value="Genomic_DNA"/>
</dbReference>
<reference evidence="1" key="1">
    <citation type="submission" date="2017-10" db="EMBL/GenBank/DDBJ databases">
        <title>Genome sequence of cellulolytic Lachnospiraceae bacterium XHS1971 isolated from hotspring sediment.</title>
        <authorList>
            <person name="Vasudevan G."/>
            <person name="Joshi A.J."/>
            <person name="Hivarkar S."/>
            <person name="Lanjekar V.B."/>
            <person name="Dhakephalkar P.K."/>
            <person name="Dagar S."/>
        </authorList>
    </citation>
    <scope>NUCLEOTIDE SEQUENCE</scope>
    <source>
        <strain evidence="1">XHS1971</strain>
    </source>
</reference>
<evidence type="ECO:0000313" key="1">
    <source>
        <dbReference type="EMBL" id="PHV71030.1"/>
    </source>
</evidence>